<evidence type="ECO:0000256" key="6">
    <source>
        <dbReference type="ARBA" id="ARBA00023242"/>
    </source>
</evidence>
<feature type="region of interest" description="Disordered" evidence="8">
    <location>
        <begin position="1"/>
        <end position="25"/>
    </location>
</feature>
<dbReference type="GO" id="GO:0005634">
    <property type="term" value="C:nucleus"/>
    <property type="evidence" value="ECO:0007669"/>
    <property type="project" value="UniProtKB-SubCell"/>
</dbReference>
<gene>
    <name evidence="10" type="ORF">MNOR_LOCUS21513</name>
</gene>
<dbReference type="GO" id="GO:0000981">
    <property type="term" value="F:DNA-binding transcription factor activity, RNA polymerase II-specific"/>
    <property type="evidence" value="ECO:0007669"/>
    <property type="project" value="TreeGrafter"/>
</dbReference>
<keyword evidence="6" id="KW-0539">Nucleus</keyword>
<dbReference type="SMART" id="SM00355">
    <property type="entry name" value="ZnF_C2H2"/>
    <property type="match status" value="2"/>
</dbReference>
<dbReference type="GO" id="GO:0008270">
    <property type="term" value="F:zinc ion binding"/>
    <property type="evidence" value="ECO:0007669"/>
    <property type="project" value="UniProtKB-KW"/>
</dbReference>
<evidence type="ECO:0000256" key="8">
    <source>
        <dbReference type="SAM" id="MobiDB-lite"/>
    </source>
</evidence>
<dbReference type="InterPro" id="IPR036236">
    <property type="entry name" value="Znf_C2H2_sf"/>
</dbReference>
<keyword evidence="4 7" id="KW-0863">Zinc-finger</keyword>
<dbReference type="InterPro" id="IPR013087">
    <property type="entry name" value="Znf_C2H2_type"/>
</dbReference>
<dbReference type="EMBL" id="CAXKWB010017369">
    <property type="protein sequence ID" value="CAL4118699.1"/>
    <property type="molecule type" value="Genomic_DNA"/>
</dbReference>
<comment type="subcellular location">
    <subcellularLocation>
        <location evidence="1">Nucleus</location>
    </subcellularLocation>
</comment>
<feature type="domain" description="C2H2-type" evidence="9">
    <location>
        <begin position="120"/>
        <end position="147"/>
    </location>
</feature>
<name>A0AAV2RA38_MEGNR</name>
<dbReference type="FunFam" id="3.30.160.60:FF:000446">
    <property type="entry name" value="Zinc finger protein"/>
    <property type="match status" value="1"/>
</dbReference>
<dbReference type="PROSITE" id="PS00028">
    <property type="entry name" value="ZINC_FINGER_C2H2_1"/>
    <property type="match status" value="2"/>
</dbReference>
<organism evidence="10 11">
    <name type="scientific">Meganyctiphanes norvegica</name>
    <name type="common">Northern krill</name>
    <name type="synonym">Thysanopoda norvegica</name>
    <dbReference type="NCBI Taxonomy" id="48144"/>
    <lineage>
        <taxon>Eukaryota</taxon>
        <taxon>Metazoa</taxon>
        <taxon>Ecdysozoa</taxon>
        <taxon>Arthropoda</taxon>
        <taxon>Crustacea</taxon>
        <taxon>Multicrustacea</taxon>
        <taxon>Malacostraca</taxon>
        <taxon>Eumalacostraca</taxon>
        <taxon>Eucarida</taxon>
        <taxon>Euphausiacea</taxon>
        <taxon>Euphausiidae</taxon>
        <taxon>Meganyctiphanes</taxon>
    </lineage>
</organism>
<dbReference type="Pfam" id="PF00096">
    <property type="entry name" value="zf-C2H2"/>
    <property type="match status" value="2"/>
</dbReference>
<proteinExistence type="predicted"/>
<protein>
    <recommendedName>
        <fullName evidence="9">C2H2-type domain-containing protein</fullName>
    </recommendedName>
</protein>
<evidence type="ECO:0000256" key="1">
    <source>
        <dbReference type="ARBA" id="ARBA00004123"/>
    </source>
</evidence>
<feature type="non-terminal residue" evidence="10">
    <location>
        <position position="199"/>
    </location>
</feature>
<keyword evidence="11" id="KW-1185">Reference proteome</keyword>
<comment type="caution">
    <text evidence="10">The sequence shown here is derived from an EMBL/GenBank/DDBJ whole genome shotgun (WGS) entry which is preliminary data.</text>
</comment>
<dbReference type="SUPFAM" id="SSF57667">
    <property type="entry name" value="beta-beta-alpha zinc fingers"/>
    <property type="match status" value="1"/>
</dbReference>
<dbReference type="PANTHER" id="PTHR23226">
    <property type="entry name" value="ZINC FINGER AND SCAN DOMAIN-CONTAINING"/>
    <property type="match status" value="1"/>
</dbReference>
<evidence type="ECO:0000256" key="5">
    <source>
        <dbReference type="ARBA" id="ARBA00022833"/>
    </source>
</evidence>
<reference evidence="10 11" key="1">
    <citation type="submission" date="2024-05" db="EMBL/GenBank/DDBJ databases">
        <authorList>
            <person name="Wallberg A."/>
        </authorList>
    </citation>
    <scope>NUCLEOTIDE SEQUENCE [LARGE SCALE GENOMIC DNA]</scope>
</reference>
<evidence type="ECO:0000259" key="9">
    <source>
        <dbReference type="PROSITE" id="PS50157"/>
    </source>
</evidence>
<dbReference type="PANTHER" id="PTHR23226:SF416">
    <property type="entry name" value="FI01424P"/>
    <property type="match status" value="1"/>
</dbReference>
<sequence length="199" mass="22628">MDYILTDQEMDNTGSQSPNSDKMNTTSNLASVVPTDVLQSSMVVPEEFTSTNSPMHSIPDYQNHIPPMATVSDTNTYSVYNTQHVSDVHSQIYFEIVAKSDSHQINIVRHPMEKITENPYVCSHCDMAYSDSCDLIKHLDIHTDGEKQHQYSQYASKEKRFHIKNQMTHSGEKPYECSICDLIFPQNSDLVSHLRTHTG</sequence>
<evidence type="ECO:0000313" key="10">
    <source>
        <dbReference type="EMBL" id="CAL4118699.1"/>
    </source>
</evidence>
<evidence type="ECO:0000313" key="11">
    <source>
        <dbReference type="Proteomes" id="UP001497623"/>
    </source>
</evidence>
<keyword evidence="2" id="KW-0479">Metal-binding</keyword>
<dbReference type="Gene3D" id="3.30.160.60">
    <property type="entry name" value="Classic Zinc Finger"/>
    <property type="match status" value="2"/>
</dbReference>
<evidence type="ECO:0000256" key="2">
    <source>
        <dbReference type="ARBA" id="ARBA00022723"/>
    </source>
</evidence>
<dbReference type="Proteomes" id="UP001497623">
    <property type="component" value="Unassembled WGS sequence"/>
</dbReference>
<keyword evidence="5" id="KW-0862">Zinc</keyword>
<evidence type="ECO:0000256" key="7">
    <source>
        <dbReference type="PROSITE-ProRule" id="PRU00042"/>
    </source>
</evidence>
<feature type="compositionally biased region" description="Polar residues" evidence="8">
    <location>
        <begin position="11"/>
        <end position="25"/>
    </location>
</feature>
<dbReference type="GO" id="GO:0000978">
    <property type="term" value="F:RNA polymerase II cis-regulatory region sequence-specific DNA binding"/>
    <property type="evidence" value="ECO:0007669"/>
    <property type="project" value="TreeGrafter"/>
</dbReference>
<feature type="domain" description="C2H2-type" evidence="9">
    <location>
        <begin position="175"/>
        <end position="199"/>
    </location>
</feature>
<dbReference type="FunFam" id="3.30.160.60:FF:002343">
    <property type="entry name" value="Zinc finger protein 33A"/>
    <property type="match status" value="1"/>
</dbReference>
<evidence type="ECO:0000256" key="4">
    <source>
        <dbReference type="ARBA" id="ARBA00022771"/>
    </source>
</evidence>
<evidence type="ECO:0000256" key="3">
    <source>
        <dbReference type="ARBA" id="ARBA00022737"/>
    </source>
</evidence>
<accession>A0AAV2RA38</accession>
<dbReference type="PROSITE" id="PS50157">
    <property type="entry name" value="ZINC_FINGER_C2H2_2"/>
    <property type="match status" value="2"/>
</dbReference>
<dbReference type="AlphaFoldDB" id="A0AAV2RA38"/>
<keyword evidence="3" id="KW-0677">Repeat</keyword>